<sequence length="312" mass="32837">MATEKNDNLETQESAPKAAHKAQAPKPAGSKPDKTPAKPKFTLVQTVVIAAIAVVVGLLVGKFALGGTPGLVSGKTTLQESELDSAVGSYTYKGATKTITARQALDQSSGVDKAKQDDGSYRMPSADEVLSCARNSILEDAVAAEGIQVSDEDMATYAKDTLGTDDYATIAQNYGMTEDQVKETVRDSAGTKQLYDKVVGSDAGTAPTAPTEPADGNADAATADYGAYIVNLLGDEWDADKGTWAREDGPYYAALKDESFSADSATYNQAQNAYYVAYQQYSQVASAANTTWTNYVNGLLSQANLTIGELVS</sequence>
<comment type="caution">
    <text evidence="3">The sequence shown here is derived from an EMBL/GenBank/DDBJ whole genome shotgun (WGS) entry which is preliminary data.</text>
</comment>
<organism evidence="3 4">
    <name type="scientific">Muricaecibacterium torontonense</name>
    <dbReference type="NCBI Taxonomy" id="3032871"/>
    <lineage>
        <taxon>Bacteria</taxon>
        <taxon>Bacillati</taxon>
        <taxon>Actinomycetota</taxon>
        <taxon>Coriobacteriia</taxon>
        <taxon>Coriobacteriales</taxon>
        <taxon>Atopobiaceae</taxon>
        <taxon>Muricaecibacterium</taxon>
    </lineage>
</organism>
<keyword evidence="4" id="KW-1185">Reference proteome</keyword>
<dbReference type="EMBL" id="SRYE01000001">
    <property type="protein sequence ID" value="TGY63381.1"/>
    <property type="molecule type" value="Genomic_DNA"/>
</dbReference>
<reference evidence="3 4" key="1">
    <citation type="submission" date="2019-04" db="EMBL/GenBank/DDBJ databases">
        <title>Microbes associate with the intestines of laboratory mice.</title>
        <authorList>
            <person name="Navarre W."/>
            <person name="Wong E."/>
            <person name="Huang K."/>
            <person name="Tropini C."/>
            <person name="Ng K."/>
            <person name="Yu B."/>
        </authorList>
    </citation>
    <scope>NUCLEOTIDE SEQUENCE [LARGE SCALE GENOMIC DNA]</scope>
    <source>
        <strain evidence="3 4">NM07_P-09</strain>
    </source>
</reference>
<feature type="compositionally biased region" description="Low complexity" evidence="1">
    <location>
        <begin position="15"/>
        <end position="28"/>
    </location>
</feature>
<feature type="region of interest" description="Disordered" evidence="1">
    <location>
        <begin position="1"/>
        <end position="37"/>
    </location>
</feature>
<accession>A0A4S2F7M5</accession>
<dbReference type="OrthoDB" id="3181975at2"/>
<evidence type="ECO:0000313" key="3">
    <source>
        <dbReference type="EMBL" id="TGY63381.1"/>
    </source>
</evidence>
<feature type="transmembrane region" description="Helical" evidence="2">
    <location>
        <begin position="43"/>
        <end position="65"/>
    </location>
</feature>
<evidence type="ECO:0000256" key="1">
    <source>
        <dbReference type="SAM" id="MobiDB-lite"/>
    </source>
</evidence>
<name>A0A4S2F7M5_9ACTN</name>
<dbReference type="Proteomes" id="UP000310263">
    <property type="component" value="Unassembled WGS sequence"/>
</dbReference>
<proteinExistence type="predicted"/>
<dbReference type="SUPFAM" id="SSF109998">
    <property type="entry name" value="Triger factor/SurA peptide-binding domain-like"/>
    <property type="match status" value="1"/>
</dbReference>
<evidence type="ECO:0000256" key="2">
    <source>
        <dbReference type="SAM" id="Phobius"/>
    </source>
</evidence>
<protein>
    <submittedName>
        <fullName evidence="3">Uncharacterized protein</fullName>
    </submittedName>
</protein>
<gene>
    <name evidence="3" type="ORF">E5334_02465</name>
</gene>
<dbReference type="InterPro" id="IPR027304">
    <property type="entry name" value="Trigger_fact/SurA_dom_sf"/>
</dbReference>
<keyword evidence="2" id="KW-0812">Transmembrane</keyword>
<evidence type="ECO:0000313" key="4">
    <source>
        <dbReference type="Proteomes" id="UP000310263"/>
    </source>
</evidence>
<dbReference type="AlphaFoldDB" id="A0A4S2F7M5"/>
<keyword evidence="2" id="KW-0472">Membrane</keyword>
<keyword evidence="2" id="KW-1133">Transmembrane helix</keyword>
<dbReference type="RefSeq" id="WP_136012008.1">
    <property type="nucleotide sequence ID" value="NZ_SRYE01000001.1"/>
</dbReference>